<evidence type="ECO:0000256" key="1">
    <source>
        <dbReference type="ARBA" id="ARBA00004651"/>
    </source>
</evidence>
<dbReference type="GO" id="GO:0005886">
    <property type="term" value="C:plasma membrane"/>
    <property type="evidence" value="ECO:0007669"/>
    <property type="project" value="UniProtKB-SubCell"/>
</dbReference>
<dbReference type="Gene3D" id="3.40.50.720">
    <property type="entry name" value="NAD(P)-binding Rossmann-like Domain"/>
    <property type="match status" value="1"/>
</dbReference>
<evidence type="ECO:0000313" key="12">
    <source>
        <dbReference type="EMBL" id="QEG40360.1"/>
    </source>
</evidence>
<feature type="transmembrane region" description="Helical" evidence="9">
    <location>
        <begin position="133"/>
        <end position="153"/>
    </location>
</feature>
<comment type="subcellular location">
    <subcellularLocation>
        <location evidence="1">Cell membrane</location>
        <topology evidence="1">Multi-pass membrane protein</topology>
    </subcellularLocation>
</comment>
<dbReference type="KEGG" id="rul:UC8_23690"/>
<dbReference type="AlphaFoldDB" id="A0A5B9QRP5"/>
<feature type="transmembrane region" description="Helical" evidence="9">
    <location>
        <begin position="389"/>
        <end position="410"/>
    </location>
</feature>
<evidence type="ECO:0000256" key="7">
    <source>
        <dbReference type="ARBA" id="ARBA00023065"/>
    </source>
</evidence>
<feature type="transmembrane region" description="Helical" evidence="9">
    <location>
        <begin position="348"/>
        <end position="369"/>
    </location>
</feature>
<keyword evidence="8 9" id="KW-0472">Membrane</keyword>
<keyword evidence="3" id="KW-0050">Antiport</keyword>
<dbReference type="InterPro" id="IPR036291">
    <property type="entry name" value="NAD(P)-bd_dom_sf"/>
</dbReference>
<dbReference type="InterPro" id="IPR038770">
    <property type="entry name" value="Na+/solute_symporter_sf"/>
</dbReference>
<dbReference type="GO" id="GO:0006813">
    <property type="term" value="P:potassium ion transport"/>
    <property type="evidence" value="ECO:0007669"/>
    <property type="project" value="InterPro"/>
</dbReference>
<keyword evidence="5 9" id="KW-0812">Transmembrane</keyword>
<feature type="transmembrane region" description="Helical" evidence="9">
    <location>
        <begin position="29"/>
        <end position="48"/>
    </location>
</feature>
<dbReference type="RefSeq" id="WP_068142628.1">
    <property type="nucleotide sequence ID" value="NZ_CP042914.1"/>
</dbReference>
<dbReference type="Gene3D" id="1.20.1530.20">
    <property type="match status" value="1"/>
</dbReference>
<accession>A0A5B9QRP5</accession>
<proteinExistence type="predicted"/>
<reference evidence="12 13" key="1">
    <citation type="submission" date="2019-08" db="EMBL/GenBank/DDBJ databases">
        <title>Deep-cultivation of Planctomycetes and their phenomic and genomic characterization uncovers novel biology.</title>
        <authorList>
            <person name="Wiegand S."/>
            <person name="Jogler M."/>
            <person name="Boedeker C."/>
            <person name="Pinto D."/>
            <person name="Vollmers J."/>
            <person name="Rivas-Marin E."/>
            <person name="Kohn T."/>
            <person name="Peeters S.H."/>
            <person name="Heuer A."/>
            <person name="Rast P."/>
            <person name="Oberbeckmann S."/>
            <person name="Bunk B."/>
            <person name="Jeske O."/>
            <person name="Meyerdierks A."/>
            <person name="Storesund J.E."/>
            <person name="Kallscheuer N."/>
            <person name="Luecker S."/>
            <person name="Lage O.M."/>
            <person name="Pohl T."/>
            <person name="Merkel B.J."/>
            <person name="Hornburger P."/>
            <person name="Mueller R.-W."/>
            <person name="Bruemmer F."/>
            <person name="Labrenz M."/>
            <person name="Spormann A.M."/>
            <person name="Op den Camp H."/>
            <person name="Overmann J."/>
            <person name="Amann R."/>
            <person name="Jetten M.S.M."/>
            <person name="Mascher T."/>
            <person name="Medema M.H."/>
            <person name="Devos D.P."/>
            <person name="Kaster A.-K."/>
            <person name="Ovreas L."/>
            <person name="Rohde M."/>
            <person name="Galperin M.Y."/>
            <person name="Jogler C."/>
        </authorList>
    </citation>
    <scope>NUCLEOTIDE SEQUENCE [LARGE SCALE GENOMIC DNA]</scope>
    <source>
        <strain evidence="12 13">UC8</strain>
    </source>
</reference>
<keyword evidence="13" id="KW-1185">Reference proteome</keyword>
<feature type="transmembrane region" description="Helical" evidence="9">
    <location>
        <begin position="311"/>
        <end position="328"/>
    </location>
</feature>
<feature type="transmembrane region" description="Helical" evidence="9">
    <location>
        <begin position="68"/>
        <end position="86"/>
    </location>
</feature>
<keyword evidence="4" id="KW-1003">Cell membrane</keyword>
<dbReference type="InterPro" id="IPR006153">
    <property type="entry name" value="Cation/H_exchanger_TM"/>
</dbReference>
<dbReference type="GO" id="GO:1902600">
    <property type="term" value="P:proton transmembrane transport"/>
    <property type="evidence" value="ECO:0007669"/>
    <property type="project" value="InterPro"/>
</dbReference>
<dbReference type="EMBL" id="CP042914">
    <property type="protein sequence ID" value="QEG40360.1"/>
    <property type="molecule type" value="Genomic_DNA"/>
</dbReference>
<feature type="domain" description="Cation/H+ exchanger transmembrane" evidence="10">
    <location>
        <begin position="16"/>
        <end position="414"/>
    </location>
</feature>
<keyword evidence="7" id="KW-0406">Ion transport</keyword>
<dbReference type="Pfam" id="PF02254">
    <property type="entry name" value="TrkA_N"/>
    <property type="match status" value="1"/>
</dbReference>
<evidence type="ECO:0000259" key="10">
    <source>
        <dbReference type="Pfam" id="PF00999"/>
    </source>
</evidence>
<dbReference type="Pfam" id="PF00999">
    <property type="entry name" value="Na_H_Exchanger"/>
    <property type="match status" value="1"/>
</dbReference>
<name>A0A5B9QRP5_9BACT</name>
<dbReference type="PANTHER" id="PTHR32507">
    <property type="entry name" value="NA(+)/H(+) ANTIPORTER 1"/>
    <property type="match status" value="1"/>
</dbReference>
<dbReference type="InterPro" id="IPR003148">
    <property type="entry name" value="RCK_N"/>
</dbReference>
<gene>
    <name evidence="12" type="primary">nhaP_2</name>
    <name evidence="12" type="ORF">UC8_23690</name>
</gene>
<dbReference type="Proteomes" id="UP000325286">
    <property type="component" value="Chromosome"/>
</dbReference>
<dbReference type="PANTHER" id="PTHR32507:SF0">
    <property type="entry name" value="NA(+)_H(+) ANTIPORTER 2-RELATED"/>
    <property type="match status" value="1"/>
</dbReference>
<feature type="transmembrane region" description="Helical" evidence="9">
    <location>
        <begin position="107"/>
        <end position="127"/>
    </location>
</feature>
<evidence type="ECO:0000256" key="5">
    <source>
        <dbReference type="ARBA" id="ARBA00022692"/>
    </source>
</evidence>
<feature type="transmembrane region" description="Helical" evidence="9">
    <location>
        <begin position="197"/>
        <end position="224"/>
    </location>
</feature>
<evidence type="ECO:0000256" key="8">
    <source>
        <dbReference type="ARBA" id="ARBA00023136"/>
    </source>
</evidence>
<evidence type="ECO:0000256" key="3">
    <source>
        <dbReference type="ARBA" id="ARBA00022449"/>
    </source>
</evidence>
<dbReference type="GO" id="GO:0015297">
    <property type="term" value="F:antiporter activity"/>
    <property type="evidence" value="ECO:0007669"/>
    <property type="project" value="UniProtKB-KW"/>
</dbReference>
<sequence length="625" mass="67533">MELLSYLALVPALGILAQWLAWRTRLPSILLLLAFGIVLGQFIDPDQLLDRLTGAARLAELTGETSQVGPALLFPLVSLSVAIILFEGGLSLQLRELREAGAPTFRLVTVGALLTLALTAVAAHWILDFPWRLSLLLGAILTVTGPTVIGPLLRQIRPSRRVASTLKWEGIVIDPVGAVLAVLVFEEIVLSQGASLNFSATVLLLTKITLIGTMLGVLGGFFLASALRRYWLPDHLHGIAALGLALAMFALSNHFAEESGLIAVTVMGVWLANQKHMEIEHVIEFKEHLRTLLIGCLFILLGSRLDPMQVVALGLPGLGFLAIMILLIRPLSVFGSLWGTALSWQEKAFISSMAPRGIVAAAVSSVFALKLQQSHGGDTTHLEGLDEQAQLLSTVTFLVIIGTVTLYGLVSGTIARKLGLARPNPQGLLIAGADAWVRRLAKALTDLKVDVLLVDLNYNKVAAAKMDGIRAECLNILSDHAREELSLDGIGRFLAMTPNDEVNSLAVREYQSVFGRAETYQLDFTKRSSADSRSLSESLSARVLFGEKHTFSSLRDKLNDGAVIKSTTLSDAFSMDDFRQRNGDDALLLFLLSPGGNLQINTLDRPLEAQPGDTLVFLVSLRVEG</sequence>
<evidence type="ECO:0000256" key="6">
    <source>
        <dbReference type="ARBA" id="ARBA00022989"/>
    </source>
</evidence>
<evidence type="ECO:0000259" key="11">
    <source>
        <dbReference type="Pfam" id="PF02254"/>
    </source>
</evidence>
<feature type="transmembrane region" description="Helical" evidence="9">
    <location>
        <begin position="6"/>
        <end position="22"/>
    </location>
</feature>
<protein>
    <submittedName>
        <fullName evidence="12">K(+)/H(+) antiporter NhaP</fullName>
    </submittedName>
</protein>
<keyword evidence="6 9" id="KW-1133">Transmembrane helix</keyword>
<dbReference type="OrthoDB" id="570124at2"/>
<dbReference type="SUPFAM" id="SSF51735">
    <property type="entry name" value="NAD(P)-binding Rossmann-fold domains"/>
    <property type="match status" value="1"/>
</dbReference>
<evidence type="ECO:0000313" key="13">
    <source>
        <dbReference type="Proteomes" id="UP000325286"/>
    </source>
</evidence>
<evidence type="ECO:0000256" key="4">
    <source>
        <dbReference type="ARBA" id="ARBA00022475"/>
    </source>
</evidence>
<keyword evidence="2" id="KW-0813">Transport</keyword>
<organism evidence="12 13">
    <name type="scientific">Roseimaritima ulvae</name>
    <dbReference type="NCBI Taxonomy" id="980254"/>
    <lineage>
        <taxon>Bacteria</taxon>
        <taxon>Pseudomonadati</taxon>
        <taxon>Planctomycetota</taxon>
        <taxon>Planctomycetia</taxon>
        <taxon>Pirellulales</taxon>
        <taxon>Pirellulaceae</taxon>
        <taxon>Roseimaritima</taxon>
    </lineage>
</organism>
<evidence type="ECO:0000256" key="2">
    <source>
        <dbReference type="ARBA" id="ARBA00022448"/>
    </source>
</evidence>
<feature type="domain" description="RCK N-terminal" evidence="11">
    <location>
        <begin position="429"/>
        <end position="516"/>
    </location>
</feature>
<evidence type="ECO:0000256" key="9">
    <source>
        <dbReference type="SAM" id="Phobius"/>
    </source>
</evidence>
<feature type="transmembrane region" description="Helical" evidence="9">
    <location>
        <begin position="165"/>
        <end position="185"/>
    </location>
</feature>